<reference evidence="2" key="1">
    <citation type="submission" date="2016-10" db="EMBL/GenBank/DDBJ databases">
        <authorList>
            <person name="Varghese N."/>
            <person name="Submissions S."/>
        </authorList>
    </citation>
    <scope>NUCLEOTIDE SEQUENCE [LARGE SCALE GENOMIC DNA]</scope>
    <source>
        <strain evidence="2">Nm69</strain>
    </source>
</reference>
<organism evidence="1 2">
    <name type="scientific">Nitrosomonas aestuarii</name>
    <dbReference type="NCBI Taxonomy" id="52441"/>
    <lineage>
        <taxon>Bacteria</taxon>
        <taxon>Pseudomonadati</taxon>
        <taxon>Pseudomonadota</taxon>
        <taxon>Betaproteobacteria</taxon>
        <taxon>Nitrosomonadales</taxon>
        <taxon>Nitrosomonadaceae</taxon>
        <taxon>Nitrosomonas</taxon>
    </lineage>
</organism>
<dbReference type="EMBL" id="FOSP01000003">
    <property type="protein sequence ID" value="SFK26389.1"/>
    <property type="molecule type" value="Genomic_DNA"/>
</dbReference>
<dbReference type="PROSITE" id="PS51257">
    <property type="entry name" value="PROKAR_LIPOPROTEIN"/>
    <property type="match status" value="1"/>
</dbReference>
<evidence type="ECO:0008006" key="3">
    <source>
        <dbReference type="Google" id="ProtNLM"/>
    </source>
</evidence>
<keyword evidence="2" id="KW-1185">Reference proteome</keyword>
<evidence type="ECO:0000313" key="2">
    <source>
        <dbReference type="Proteomes" id="UP000199533"/>
    </source>
</evidence>
<accession>A0A1I3Y4Q9</accession>
<gene>
    <name evidence="1" type="ORF">SAMN05216302_10039</name>
</gene>
<proteinExistence type="predicted"/>
<dbReference type="Proteomes" id="UP000199533">
    <property type="component" value="Unassembled WGS sequence"/>
</dbReference>
<protein>
    <recommendedName>
        <fullName evidence="3">Lipoprotein</fullName>
    </recommendedName>
</protein>
<name>A0A1I3Y4Q9_9PROT</name>
<dbReference type="AlphaFoldDB" id="A0A1I3Y4Q9"/>
<dbReference type="RefSeq" id="WP_211753346.1">
    <property type="nucleotide sequence ID" value="NZ_FOSP01000003.1"/>
</dbReference>
<evidence type="ECO:0000313" key="1">
    <source>
        <dbReference type="EMBL" id="SFK26389.1"/>
    </source>
</evidence>
<sequence length="422" mass="47751">MNWFRLILFGTVILMMLTGCMASRKDKDKMATSASQNTFPSDPVFFKAARKISFEDQGKFIMLEGNQCTEQVRGPESAIMLITLDMPTYVNRGTVVLNGWDLRYLHKDHEVRSMRADITHSKLVTGGDSPPMLVFEVAGELSDQNWDDAYEFCVYYTGFGFNSAWIDAQIEGDYNGINTWDLQIDSEGPIATLESLWSDGALRSSDSIVVIPRGFSFQYDNKFECELRFPPCRWDDPADHQLRQVAYSLFQTGASPNPDGNPHWITQTIFKDNGTRTHWIKARAALIGGNSVKLHADFLPLNPRSGKANICRNGVDGVIRTETFRIYDLPFDYAVPMLTGWDLNYECDDQHVQRAGIWIHDIRFDPDSNGLEYKLSSILRDKNGSPSFNAAHRVSVLGLNRSSIPPVVERSAPDIQIRLRDQ</sequence>